<dbReference type="GO" id="GO:0016020">
    <property type="term" value="C:membrane"/>
    <property type="evidence" value="ECO:0007669"/>
    <property type="project" value="GOC"/>
</dbReference>
<evidence type="ECO:0000256" key="1">
    <source>
        <dbReference type="ARBA" id="ARBA00022679"/>
    </source>
</evidence>
<organism evidence="3">
    <name type="scientific">Gymnodinialimonas phycosphaerae</name>
    <dbReference type="NCBI Taxonomy" id="2841589"/>
    <lineage>
        <taxon>Bacteria</taxon>
        <taxon>Pseudomonadati</taxon>
        <taxon>Pseudomonadota</taxon>
        <taxon>Alphaproteobacteria</taxon>
        <taxon>Rhodobacterales</taxon>
        <taxon>Paracoccaceae</taxon>
        <taxon>Gymnodinialimonas</taxon>
    </lineage>
</organism>
<dbReference type="PANTHER" id="PTHR32385:SF15">
    <property type="entry name" value="INOSITOL PHOSPHOCERAMIDE MANNOSYLTRANSFERASE 1"/>
    <property type="match status" value="1"/>
</dbReference>
<dbReference type="Proteomes" id="UP000693972">
    <property type="component" value="Unassembled WGS sequence"/>
</dbReference>
<dbReference type="AlphaFoldDB" id="A0A975TYJ6"/>
<evidence type="ECO:0000313" key="3">
    <source>
        <dbReference type="EMBL" id="QXL89537.1"/>
    </source>
</evidence>
<dbReference type="Gene3D" id="3.90.550.20">
    <property type="match status" value="1"/>
</dbReference>
<sequence length="152" mass="16934">MIGAQQRARPPRILHQYWDNDPPHQVQKLLRHCGKVAAAAGVSHRVWNDTEARALLADGFPNVVAEAYDIAPHASMKSDVFRLAVLQRHGGVYVDADMVLRKERGADLWASFTEALVFKSIPAALVGGRALWVPLRGAMKPRWRRAGPEVLR</sequence>
<proteinExistence type="predicted"/>
<keyword evidence="4" id="KW-1185">Reference proteome</keyword>
<keyword evidence="1" id="KW-0808">Transferase</keyword>
<evidence type="ECO:0000313" key="4">
    <source>
        <dbReference type="Proteomes" id="UP000693972"/>
    </source>
</evidence>
<dbReference type="EMBL" id="JAIMBW010000001">
    <property type="protein sequence ID" value="MBY4892812.1"/>
    <property type="molecule type" value="Genomic_DNA"/>
</dbReference>
<evidence type="ECO:0000313" key="2">
    <source>
        <dbReference type="EMBL" id="MBY4892812.1"/>
    </source>
</evidence>
<dbReference type="InterPro" id="IPR007577">
    <property type="entry name" value="GlycoTrfase_DXD_sugar-bd_CS"/>
</dbReference>
<dbReference type="SUPFAM" id="SSF53448">
    <property type="entry name" value="Nucleotide-diphospho-sugar transferases"/>
    <property type="match status" value="1"/>
</dbReference>
<dbReference type="PANTHER" id="PTHR32385">
    <property type="entry name" value="MANNOSYL PHOSPHORYLINOSITOL CERAMIDE SYNTHASE"/>
    <property type="match status" value="1"/>
</dbReference>
<evidence type="ECO:0008006" key="5">
    <source>
        <dbReference type="Google" id="ProtNLM"/>
    </source>
</evidence>
<dbReference type="GO" id="GO:0000030">
    <property type="term" value="F:mannosyltransferase activity"/>
    <property type="evidence" value="ECO:0007669"/>
    <property type="project" value="TreeGrafter"/>
</dbReference>
<dbReference type="GO" id="GO:0051999">
    <property type="term" value="P:mannosyl-inositol phosphorylceramide biosynthetic process"/>
    <property type="evidence" value="ECO:0007669"/>
    <property type="project" value="TreeGrafter"/>
</dbReference>
<dbReference type="InterPro" id="IPR051706">
    <property type="entry name" value="Glycosyltransferase_domain"/>
</dbReference>
<dbReference type="Pfam" id="PF04488">
    <property type="entry name" value="Gly_transf_sug"/>
    <property type="match status" value="1"/>
</dbReference>
<protein>
    <recommendedName>
        <fullName evidence="5">Glycosyl transferase-like sugar-binding protein</fullName>
    </recommendedName>
</protein>
<name>A0A975TYJ6_9RHOB</name>
<accession>A0A975TYJ6</accession>
<gene>
    <name evidence="2" type="ORF">KUL25_08550</name>
    <name evidence="3" type="ORF">KUL25_08555</name>
</gene>
<dbReference type="RefSeq" id="WP_257892571.1">
    <property type="nucleotide sequence ID" value="NZ_JAIMBW010000001.1"/>
</dbReference>
<dbReference type="EMBL" id="CP078073">
    <property type="protein sequence ID" value="QXL89537.1"/>
    <property type="molecule type" value="Genomic_DNA"/>
</dbReference>
<reference evidence="3 4" key="1">
    <citation type="submission" date="2021-07" db="EMBL/GenBank/DDBJ databases">
        <title>Karlodiniumbacter phycospheric gen. nov., sp. nov., a phycosphere bacterium isolated from karlodinium veneficum.</title>
        <authorList>
            <person name="Peng Y."/>
            <person name="Jiang L."/>
            <person name="Lee J."/>
        </authorList>
    </citation>
    <scope>NUCLEOTIDE SEQUENCE</scope>
    <source>
        <strain evidence="3 4">N5</strain>
    </source>
</reference>
<dbReference type="InterPro" id="IPR029044">
    <property type="entry name" value="Nucleotide-diphossugar_trans"/>
</dbReference>